<accession>A0A4P9VWS5</accession>
<dbReference type="Proteomes" id="UP000269721">
    <property type="component" value="Unassembled WGS sequence"/>
</dbReference>
<dbReference type="EMBL" id="ML000430">
    <property type="protein sequence ID" value="RKO84154.1"/>
    <property type="molecule type" value="Genomic_DNA"/>
</dbReference>
<evidence type="ECO:0000313" key="3">
    <source>
        <dbReference type="Proteomes" id="UP000269721"/>
    </source>
</evidence>
<feature type="region of interest" description="Disordered" evidence="1">
    <location>
        <begin position="35"/>
        <end position="61"/>
    </location>
</feature>
<sequence length="362" mass="40106">MSLGRRPEICTQNAWTILSPLPSQRFARWAMSQSSSSSFSSSSSATSTSSPSTGSSPQPARTHRLIAHRWRPHSDRVRPAYFLQKFIAVGTWSLVFSAVSVDSSSSGNEVAIKLTRNLEHFQRYARIYNLFGGKKGFATMHHNGSLQFLGEGEGTGEGQRSHPARLICPQSYPDSNGEYHLLADDLLHQTPNSCSSPPAVKYQVIILDILGRSLNMLLLRQRLPIQTVAYDRQARDSLQRGADSRRHGKNAAGESTSGTNAFAFPLIAEPIPRSPLDSAHPIPLQKPEQFCLGDDNNTSNRPTIFLIDLGWRAPIRTLRGSTSQRSRSHKVYWKCASLAYVLYETAIGYAGVWWDPLARLGL</sequence>
<feature type="compositionally biased region" description="Basic and acidic residues" evidence="1">
    <location>
        <begin position="234"/>
        <end position="245"/>
    </location>
</feature>
<feature type="compositionally biased region" description="Low complexity" evidence="1">
    <location>
        <begin position="35"/>
        <end position="56"/>
    </location>
</feature>
<protein>
    <submittedName>
        <fullName evidence="2">Uncharacterized protein</fullName>
    </submittedName>
</protein>
<feature type="region of interest" description="Disordered" evidence="1">
    <location>
        <begin position="234"/>
        <end position="257"/>
    </location>
</feature>
<dbReference type="AlphaFoldDB" id="A0A4P9VWS5"/>
<evidence type="ECO:0000256" key="1">
    <source>
        <dbReference type="SAM" id="MobiDB-lite"/>
    </source>
</evidence>
<reference evidence="3" key="1">
    <citation type="journal article" date="2018" name="Nat. Microbiol.">
        <title>Leveraging single-cell genomics to expand the fungal tree of life.</title>
        <authorList>
            <person name="Ahrendt S.R."/>
            <person name="Quandt C.A."/>
            <person name="Ciobanu D."/>
            <person name="Clum A."/>
            <person name="Salamov A."/>
            <person name="Andreopoulos B."/>
            <person name="Cheng J.F."/>
            <person name="Woyke T."/>
            <person name="Pelin A."/>
            <person name="Henrissat B."/>
            <person name="Reynolds N.K."/>
            <person name="Benny G.L."/>
            <person name="Smith M.E."/>
            <person name="James T.Y."/>
            <person name="Grigoriev I.V."/>
        </authorList>
    </citation>
    <scope>NUCLEOTIDE SEQUENCE [LARGE SCALE GENOMIC DNA]</scope>
</reference>
<name>A0A4P9VWS5_9FUNG</name>
<evidence type="ECO:0000313" key="2">
    <source>
        <dbReference type="EMBL" id="RKO84154.1"/>
    </source>
</evidence>
<organism evidence="2 3">
    <name type="scientific">Blyttiomyces helicus</name>
    <dbReference type="NCBI Taxonomy" id="388810"/>
    <lineage>
        <taxon>Eukaryota</taxon>
        <taxon>Fungi</taxon>
        <taxon>Fungi incertae sedis</taxon>
        <taxon>Chytridiomycota</taxon>
        <taxon>Chytridiomycota incertae sedis</taxon>
        <taxon>Chytridiomycetes</taxon>
        <taxon>Chytridiomycetes incertae sedis</taxon>
        <taxon>Blyttiomyces</taxon>
    </lineage>
</organism>
<keyword evidence="3" id="KW-1185">Reference proteome</keyword>
<gene>
    <name evidence="2" type="ORF">BDK51DRAFT_45029</name>
</gene>
<proteinExistence type="predicted"/>